<dbReference type="EMBL" id="JAPQKT010000009">
    <property type="protein sequence ID" value="KAJ5220857.1"/>
    <property type="molecule type" value="Genomic_DNA"/>
</dbReference>
<gene>
    <name evidence="1" type="ORF">N7469_009744</name>
</gene>
<evidence type="ECO:0000313" key="1">
    <source>
        <dbReference type="EMBL" id="KAJ5220857.1"/>
    </source>
</evidence>
<comment type="caution">
    <text evidence="1">The sequence shown here is derived from an EMBL/GenBank/DDBJ whole genome shotgun (WGS) entry which is preliminary data.</text>
</comment>
<evidence type="ECO:0000313" key="2">
    <source>
        <dbReference type="Proteomes" id="UP001147733"/>
    </source>
</evidence>
<keyword evidence="2" id="KW-1185">Reference proteome</keyword>
<dbReference type="GeneID" id="81387816"/>
<dbReference type="Proteomes" id="UP001147733">
    <property type="component" value="Unassembled WGS sequence"/>
</dbReference>
<sequence>MITSAFALYRHPTRTWGVPYIVRNEAQRHSTADSANERWKPPDLAPHLGVPGVWLQMELVRRKLYCAKKTHQNRL</sequence>
<accession>A0A9W9NIY2</accession>
<dbReference type="AlphaFoldDB" id="A0A9W9NIY2"/>
<organism evidence="1 2">
    <name type="scientific">Penicillium citrinum</name>
    <dbReference type="NCBI Taxonomy" id="5077"/>
    <lineage>
        <taxon>Eukaryota</taxon>
        <taxon>Fungi</taxon>
        <taxon>Dikarya</taxon>
        <taxon>Ascomycota</taxon>
        <taxon>Pezizomycotina</taxon>
        <taxon>Eurotiomycetes</taxon>
        <taxon>Eurotiomycetidae</taxon>
        <taxon>Eurotiales</taxon>
        <taxon>Aspergillaceae</taxon>
        <taxon>Penicillium</taxon>
    </lineage>
</organism>
<reference evidence="1" key="2">
    <citation type="journal article" date="2023" name="IMA Fungus">
        <title>Comparative genomic study of the Penicillium genus elucidates a diverse pangenome and 15 lateral gene transfer events.</title>
        <authorList>
            <person name="Petersen C."/>
            <person name="Sorensen T."/>
            <person name="Nielsen M.R."/>
            <person name="Sondergaard T.E."/>
            <person name="Sorensen J.L."/>
            <person name="Fitzpatrick D.A."/>
            <person name="Frisvad J.C."/>
            <person name="Nielsen K.L."/>
        </authorList>
    </citation>
    <scope>NUCLEOTIDE SEQUENCE</scope>
    <source>
        <strain evidence="1">IBT 23319</strain>
    </source>
</reference>
<dbReference type="RefSeq" id="XP_056495780.1">
    <property type="nucleotide sequence ID" value="XM_056648649.1"/>
</dbReference>
<proteinExistence type="predicted"/>
<name>A0A9W9NIY2_PENCI</name>
<reference evidence="1" key="1">
    <citation type="submission" date="2022-11" db="EMBL/GenBank/DDBJ databases">
        <authorList>
            <person name="Petersen C."/>
        </authorList>
    </citation>
    <scope>NUCLEOTIDE SEQUENCE</scope>
    <source>
        <strain evidence="1">IBT 23319</strain>
    </source>
</reference>
<protein>
    <submittedName>
        <fullName evidence="1">Uncharacterized protein</fullName>
    </submittedName>
</protein>